<feature type="region of interest" description="Disordered" evidence="1">
    <location>
        <begin position="435"/>
        <end position="512"/>
    </location>
</feature>
<keyword evidence="5" id="KW-1185">Reference proteome</keyword>
<dbReference type="AlphaFoldDB" id="A0A2Z3GH43"/>
<organism evidence="4 5">
    <name type="scientific">Hymenobacter nivis</name>
    <dbReference type="NCBI Taxonomy" id="1850093"/>
    <lineage>
        <taxon>Bacteria</taxon>
        <taxon>Pseudomonadati</taxon>
        <taxon>Bacteroidota</taxon>
        <taxon>Cytophagia</taxon>
        <taxon>Cytophagales</taxon>
        <taxon>Hymenobacteraceae</taxon>
        <taxon>Hymenobacter</taxon>
    </lineage>
</organism>
<dbReference type="InterPro" id="IPR043781">
    <property type="entry name" value="DUF5723"/>
</dbReference>
<accession>A0A2Z3GH43</accession>
<dbReference type="EMBL" id="CP029145">
    <property type="protein sequence ID" value="AWM32963.1"/>
    <property type="molecule type" value="Genomic_DNA"/>
</dbReference>
<dbReference type="Proteomes" id="UP000245999">
    <property type="component" value="Chromosome"/>
</dbReference>
<evidence type="ECO:0000313" key="4">
    <source>
        <dbReference type="EMBL" id="AWM32963.1"/>
    </source>
</evidence>
<dbReference type="OrthoDB" id="9805336at2"/>
<keyword evidence="2" id="KW-0472">Membrane</keyword>
<evidence type="ECO:0000259" key="3">
    <source>
        <dbReference type="Pfam" id="PF18990"/>
    </source>
</evidence>
<reference evidence="5" key="1">
    <citation type="submission" date="2018-04" db="EMBL/GenBank/DDBJ databases">
        <title>Complete genome of Antarctic heterotrophic bacterium Hymenobacter nivis.</title>
        <authorList>
            <person name="Terashima M."/>
        </authorList>
    </citation>
    <scope>NUCLEOTIDE SEQUENCE [LARGE SCALE GENOMIC DNA]</scope>
    <source>
        <strain evidence="5">NBRC 111535</strain>
    </source>
</reference>
<name>A0A2Z3GH43_9BACT</name>
<protein>
    <recommendedName>
        <fullName evidence="3">DUF5723 domain-containing protein</fullName>
    </recommendedName>
</protein>
<feature type="domain" description="DUF5723" evidence="3">
    <location>
        <begin position="3"/>
        <end position="407"/>
    </location>
</feature>
<feature type="compositionally biased region" description="Basic and acidic residues" evidence="1">
    <location>
        <begin position="438"/>
        <end position="458"/>
    </location>
</feature>
<dbReference type="Pfam" id="PF18990">
    <property type="entry name" value="DUF5723"/>
    <property type="match status" value="1"/>
</dbReference>
<dbReference type="KEGG" id="hnv:DDQ68_09330"/>
<keyword evidence="2" id="KW-1133">Transmembrane helix</keyword>
<proteinExistence type="predicted"/>
<feature type="transmembrane region" description="Helical" evidence="2">
    <location>
        <begin position="409"/>
        <end position="430"/>
    </location>
</feature>
<feature type="compositionally biased region" description="Low complexity" evidence="1">
    <location>
        <begin position="473"/>
        <end position="490"/>
    </location>
</feature>
<evidence type="ECO:0000256" key="2">
    <source>
        <dbReference type="SAM" id="Phobius"/>
    </source>
</evidence>
<dbReference type="RefSeq" id="WP_109656057.1">
    <property type="nucleotide sequence ID" value="NZ_CP029145.1"/>
</dbReference>
<evidence type="ECO:0000256" key="1">
    <source>
        <dbReference type="SAM" id="MobiDB-lite"/>
    </source>
</evidence>
<keyword evidence="2" id="KW-0812">Transmembrane</keyword>
<gene>
    <name evidence="4" type="ORF">DDQ68_09330</name>
</gene>
<evidence type="ECO:0000313" key="5">
    <source>
        <dbReference type="Proteomes" id="UP000245999"/>
    </source>
</evidence>
<sequence>MNPSAIADARTSFYLNLVGGDVNFYNDYLQLDLPQRPWQKDFSFKKEYLRERLNGAPKAGSASAEVHLPSLLVALGPWAALAFTNRGRAFVQASNVSESLARLARYGLGDADRLGLANQLLEDNRFNLHVDSYHEFALTYARTFAPNPEHFFKGGLTLKYLVGLGGGYVLNEGTGYQVYGRDSLQLRSPNVSYGYTDPQAYNQDGHGFGARYGSQRLGQGYGADLGFTYEWRPQHAQYRYRMDGAEQDDPAQNKYRLRLGVALTDLGALRYANERYVHQAALANTRTVQLGRVDTLTFNPLSSVGPTLERLVGLRSQAREFTSYLPAALRLTADYRLANHLYAGVLWTQNLLPARTIGSRTPSALALTPRLEFSRAEVAVPLIWANNYQNFQVGAMVRLGPLFVGSDNLGGIFGLTTATGANFYFGWALALHRHRRKDRDGDQVSDKYDKCPKQKGPWELKGCPAPAPPAADAPPLSSAPADAPASTAPAPEAPAPEAPAPPAAPAPEAPRP</sequence>
<feature type="compositionally biased region" description="Pro residues" evidence="1">
    <location>
        <begin position="491"/>
        <end position="512"/>
    </location>
</feature>